<dbReference type="Gene3D" id="1.10.287.470">
    <property type="entry name" value="Helix hairpin bin"/>
    <property type="match status" value="1"/>
</dbReference>
<feature type="chain" id="PRO_5037087840" evidence="4">
    <location>
        <begin position="23"/>
        <end position="396"/>
    </location>
</feature>
<feature type="signal peptide" evidence="4">
    <location>
        <begin position="1"/>
        <end position="22"/>
    </location>
</feature>
<keyword evidence="4" id="KW-0732">Signal</keyword>
<evidence type="ECO:0000259" key="7">
    <source>
        <dbReference type="Pfam" id="PF25944"/>
    </source>
</evidence>
<dbReference type="InterPro" id="IPR058626">
    <property type="entry name" value="MdtA-like_b-barrel"/>
</dbReference>
<dbReference type="RefSeq" id="WP_189986941.1">
    <property type="nucleotide sequence ID" value="NZ_BMZS01000001.1"/>
</dbReference>
<dbReference type="AlphaFoldDB" id="A0A918XMQ9"/>
<protein>
    <submittedName>
        <fullName evidence="9">MexX family efflux pump subunit</fullName>
    </submittedName>
</protein>
<dbReference type="Pfam" id="PF25876">
    <property type="entry name" value="HH_MFP_RND"/>
    <property type="match status" value="1"/>
</dbReference>
<dbReference type="GO" id="GO:0022857">
    <property type="term" value="F:transmembrane transporter activity"/>
    <property type="evidence" value="ECO:0007669"/>
    <property type="project" value="InterPro"/>
</dbReference>
<dbReference type="Proteomes" id="UP000630353">
    <property type="component" value="Unassembled WGS sequence"/>
</dbReference>
<sequence>MSRLRMLRRAAVVALLTVGAAACEQQGQGTAHAPKQEQPPVEVGVTTVEARRLPVTVELPGRTSAFRVAEIRPQVDGIVRERLFREGGEVAAGQPLYRIDPKPYEARLASARAELQKAQANVAATSAKARRYKELLTSNAVSRQNYDDAVAAQKQAEADAAAARAAIEAAEINLDYTTVVSPIAGRIGKSAISEGALVTANQATALAVVQQLDPIYVDLSQSLAQLAQLRRDLAAGRVEGHDAGRPAVTVLLDTAGTAYPEKGELLFSDVTVEADTSTVQLRAVVPNPRAELLPGMFVRARVEQGVRENAILVPQQAVFRSADGEARVWLVGADDTVSPHAIQTDKAVGNGWLVSAGLKPGDRIVVEGLQKIRPGTRVSAVPSKVQVVAELAPGTR</sequence>
<dbReference type="Gene3D" id="2.40.30.170">
    <property type="match status" value="1"/>
</dbReference>
<keyword evidence="3" id="KW-0175">Coiled coil</keyword>
<proteinExistence type="inferred from homology"/>
<evidence type="ECO:0000259" key="6">
    <source>
        <dbReference type="Pfam" id="PF25917"/>
    </source>
</evidence>
<feature type="domain" description="Multidrug resistance protein MdtA-like C-terminal permuted SH3" evidence="8">
    <location>
        <begin position="309"/>
        <end position="371"/>
    </location>
</feature>
<evidence type="ECO:0000259" key="5">
    <source>
        <dbReference type="Pfam" id="PF25876"/>
    </source>
</evidence>
<comment type="subcellular location">
    <subcellularLocation>
        <location evidence="1">Cell envelope</location>
    </subcellularLocation>
</comment>
<evidence type="ECO:0000313" key="9">
    <source>
        <dbReference type="EMBL" id="GHD39256.1"/>
    </source>
</evidence>
<feature type="coiled-coil region" evidence="3">
    <location>
        <begin position="108"/>
        <end position="173"/>
    </location>
</feature>
<reference evidence="9" key="1">
    <citation type="journal article" date="2014" name="Int. J. Syst. Evol. Microbiol.">
        <title>Complete genome sequence of Corynebacterium casei LMG S-19264T (=DSM 44701T), isolated from a smear-ripened cheese.</title>
        <authorList>
            <consortium name="US DOE Joint Genome Institute (JGI-PGF)"/>
            <person name="Walter F."/>
            <person name="Albersmeier A."/>
            <person name="Kalinowski J."/>
            <person name="Ruckert C."/>
        </authorList>
    </citation>
    <scope>NUCLEOTIDE SEQUENCE</scope>
    <source>
        <strain evidence="9">KCTC 42651</strain>
    </source>
</reference>
<dbReference type="FunFam" id="2.40.420.20:FF:000001">
    <property type="entry name" value="Efflux RND transporter periplasmic adaptor subunit"/>
    <property type="match status" value="1"/>
</dbReference>
<dbReference type="PROSITE" id="PS51257">
    <property type="entry name" value="PROKAR_LIPOPROTEIN"/>
    <property type="match status" value="1"/>
</dbReference>
<comment type="similarity">
    <text evidence="2">Belongs to the membrane fusion protein (MFP) (TC 8.A.1) family.</text>
</comment>
<dbReference type="Gene3D" id="2.40.420.20">
    <property type="match status" value="1"/>
</dbReference>
<organism evidence="9 10">
    <name type="scientific">Thalassobaculum fulvum</name>
    <dbReference type="NCBI Taxonomy" id="1633335"/>
    <lineage>
        <taxon>Bacteria</taxon>
        <taxon>Pseudomonadati</taxon>
        <taxon>Pseudomonadota</taxon>
        <taxon>Alphaproteobacteria</taxon>
        <taxon>Rhodospirillales</taxon>
        <taxon>Thalassobaculaceae</taxon>
        <taxon>Thalassobaculum</taxon>
    </lineage>
</organism>
<dbReference type="Pfam" id="PF25917">
    <property type="entry name" value="BSH_RND"/>
    <property type="match status" value="1"/>
</dbReference>
<evidence type="ECO:0000256" key="4">
    <source>
        <dbReference type="SAM" id="SignalP"/>
    </source>
</evidence>
<comment type="caution">
    <text evidence="9">The sequence shown here is derived from an EMBL/GenBank/DDBJ whole genome shotgun (WGS) entry which is preliminary data.</text>
</comment>
<evidence type="ECO:0000259" key="8">
    <source>
        <dbReference type="Pfam" id="PF25967"/>
    </source>
</evidence>
<dbReference type="SUPFAM" id="SSF111369">
    <property type="entry name" value="HlyD-like secretion proteins"/>
    <property type="match status" value="1"/>
</dbReference>
<keyword evidence="10" id="KW-1185">Reference proteome</keyword>
<feature type="domain" description="Multidrug resistance protein MdtA-like beta-barrel" evidence="7">
    <location>
        <begin position="214"/>
        <end position="305"/>
    </location>
</feature>
<dbReference type="Pfam" id="PF25944">
    <property type="entry name" value="Beta-barrel_RND"/>
    <property type="match status" value="1"/>
</dbReference>
<dbReference type="PANTHER" id="PTHR30158:SF3">
    <property type="entry name" value="MULTIDRUG EFFLUX PUMP SUBUNIT ACRA-RELATED"/>
    <property type="match status" value="1"/>
</dbReference>
<dbReference type="PANTHER" id="PTHR30158">
    <property type="entry name" value="ACRA/E-RELATED COMPONENT OF DRUG EFFLUX TRANSPORTER"/>
    <property type="match status" value="1"/>
</dbReference>
<evidence type="ECO:0000256" key="3">
    <source>
        <dbReference type="SAM" id="Coils"/>
    </source>
</evidence>
<dbReference type="InterPro" id="IPR058627">
    <property type="entry name" value="MdtA-like_C"/>
</dbReference>
<feature type="domain" description="Multidrug resistance protein MdtA-like alpha-helical hairpin" evidence="5">
    <location>
        <begin position="108"/>
        <end position="177"/>
    </location>
</feature>
<evidence type="ECO:0000313" key="10">
    <source>
        <dbReference type="Proteomes" id="UP000630353"/>
    </source>
</evidence>
<dbReference type="InterPro" id="IPR006143">
    <property type="entry name" value="RND_pump_MFP"/>
</dbReference>
<evidence type="ECO:0000256" key="1">
    <source>
        <dbReference type="ARBA" id="ARBA00004196"/>
    </source>
</evidence>
<reference evidence="9" key="2">
    <citation type="submission" date="2020-09" db="EMBL/GenBank/DDBJ databases">
        <authorList>
            <person name="Sun Q."/>
            <person name="Kim S."/>
        </authorList>
    </citation>
    <scope>NUCLEOTIDE SEQUENCE</scope>
    <source>
        <strain evidence="9">KCTC 42651</strain>
    </source>
</reference>
<dbReference type="InterPro" id="IPR058624">
    <property type="entry name" value="MdtA-like_HH"/>
</dbReference>
<dbReference type="EMBL" id="BMZS01000001">
    <property type="protein sequence ID" value="GHD39256.1"/>
    <property type="molecule type" value="Genomic_DNA"/>
</dbReference>
<dbReference type="InterPro" id="IPR058625">
    <property type="entry name" value="MdtA-like_BSH"/>
</dbReference>
<name>A0A918XMQ9_9PROT</name>
<dbReference type="GO" id="GO:0005886">
    <property type="term" value="C:plasma membrane"/>
    <property type="evidence" value="ECO:0007669"/>
    <property type="project" value="UniProtKB-SubCell"/>
</dbReference>
<dbReference type="NCBIfam" id="TIGR01730">
    <property type="entry name" value="RND_mfp"/>
    <property type="match status" value="1"/>
</dbReference>
<feature type="domain" description="Multidrug resistance protein MdtA-like barrel-sandwich hybrid" evidence="6">
    <location>
        <begin position="67"/>
        <end position="210"/>
    </location>
</feature>
<dbReference type="GO" id="GO:0046677">
    <property type="term" value="P:response to antibiotic"/>
    <property type="evidence" value="ECO:0007669"/>
    <property type="project" value="TreeGrafter"/>
</dbReference>
<accession>A0A918XMQ9</accession>
<dbReference type="Gene3D" id="2.40.50.100">
    <property type="match status" value="1"/>
</dbReference>
<evidence type="ECO:0000256" key="2">
    <source>
        <dbReference type="ARBA" id="ARBA00009477"/>
    </source>
</evidence>
<gene>
    <name evidence="9" type="primary">acrA</name>
    <name evidence="9" type="ORF">GCM10017083_00920</name>
</gene>
<dbReference type="Pfam" id="PF25967">
    <property type="entry name" value="RND-MFP_C"/>
    <property type="match status" value="1"/>
</dbReference>